<accession>A0A656K133</accession>
<dbReference type="EMBL" id="AOKF01000871">
    <property type="protein sequence ID" value="EPN64337.1"/>
    <property type="molecule type" value="Genomic_DNA"/>
</dbReference>
<evidence type="ECO:0000313" key="2">
    <source>
        <dbReference type="Proteomes" id="UP000018849"/>
    </source>
</evidence>
<organism evidence="1 2">
    <name type="scientific">Pseudomonas syringae pv. actinidiae ICMP 19096</name>
    <dbReference type="NCBI Taxonomy" id="1194405"/>
    <lineage>
        <taxon>Bacteria</taxon>
        <taxon>Pseudomonadati</taxon>
        <taxon>Pseudomonadota</taxon>
        <taxon>Gammaproteobacteria</taxon>
        <taxon>Pseudomonadales</taxon>
        <taxon>Pseudomonadaceae</taxon>
        <taxon>Pseudomonas</taxon>
        <taxon>Pseudomonas syringae</taxon>
    </lineage>
</organism>
<protein>
    <submittedName>
        <fullName evidence="1">Oxidoreductase, aldo/keto reductase family protein</fullName>
    </submittedName>
</protein>
<sequence>AWVLRQDNLIAIPKATNPEHIRLNIAAEQIRLTEQDLADIDLAWPAPTRKVPLAMV</sequence>
<feature type="non-terminal residue" evidence="1">
    <location>
        <position position="1"/>
    </location>
</feature>
<dbReference type="InterPro" id="IPR036812">
    <property type="entry name" value="NAD(P)_OxRdtase_dom_sf"/>
</dbReference>
<dbReference type="Proteomes" id="UP000018849">
    <property type="component" value="Unassembled WGS sequence"/>
</dbReference>
<proteinExistence type="predicted"/>
<evidence type="ECO:0000313" key="1">
    <source>
        <dbReference type="EMBL" id="EPN64337.1"/>
    </source>
</evidence>
<name>A0A656K133_PSESF</name>
<dbReference type="Gene3D" id="3.20.20.100">
    <property type="entry name" value="NADP-dependent oxidoreductase domain"/>
    <property type="match status" value="1"/>
</dbReference>
<dbReference type="AlphaFoldDB" id="A0A656K133"/>
<gene>
    <name evidence="1" type="ORF">A245_10406</name>
</gene>
<comment type="caution">
    <text evidence="1">The sequence shown here is derived from an EMBL/GenBank/DDBJ whole genome shotgun (WGS) entry which is preliminary data.</text>
</comment>
<dbReference type="SUPFAM" id="SSF51430">
    <property type="entry name" value="NAD(P)-linked oxidoreductase"/>
    <property type="match status" value="1"/>
</dbReference>
<reference evidence="1 2" key="1">
    <citation type="journal article" date="2013" name="PLoS Pathog.">
        <title>Genomic analysis of the Kiwifruit pathogen Pseudomonas syringae pv. actinidiae provides insight into the origins of an emergent plant disease.</title>
        <authorList>
            <person name="McCann H.C."/>
            <person name="Rikkerink E.H."/>
            <person name="Bertels F."/>
            <person name="Fiers M."/>
            <person name="Lu A."/>
            <person name="Rees-George J."/>
            <person name="Andersen M.T."/>
            <person name="Gleave A.P."/>
            <person name="Haubold B."/>
            <person name="Wohlers M.W."/>
            <person name="Guttman D.S."/>
            <person name="Wang P.W."/>
            <person name="Straub C."/>
            <person name="Vanneste J.L."/>
            <person name="Rainey P.B."/>
            <person name="Templeton M.D."/>
        </authorList>
    </citation>
    <scope>NUCLEOTIDE SEQUENCE [LARGE SCALE GENOMIC DNA]</scope>
    <source>
        <strain evidence="1 2">ICMP 19096</strain>
    </source>
</reference>